<comment type="caution">
    <text evidence="1">The sequence shown here is derived from an EMBL/GenBank/DDBJ whole genome shotgun (WGS) entry which is preliminary data.</text>
</comment>
<dbReference type="AlphaFoldDB" id="A0AAV4FHV4"/>
<feature type="non-terminal residue" evidence="1">
    <location>
        <position position="58"/>
    </location>
</feature>
<sequence>ERIRTYTDVSATDTVRNGGCEDYTTLPDGTTLERPFACGMRCTNYKAETEAIKEVLNI</sequence>
<accession>A0AAV4FHV4</accession>
<protein>
    <submittedName>
        <fullName evidence="1">Uncharacterized protein</fullName>
    </submittedName>
</protein>
<reference evidence="1 2" key="1">
    <citation type="journal article" date="2021" name="Elife">
        <title>Chloroplast acquisition without the gene transfer in kleptoplastic sea slugs, Plakobranchus ocellatus.</title>
        <authorList>
            <person name="Maeda T."/>
            <person name="Takahashi S."/>
            <person name="Yoshida T."/>
            <person name="Shimamura S."/>
            <person name="Takaki Y."/>
            <person name="Nagai Y."/>
            <person name="Toyoda A."/>
            <person name="Suzuki Y."/>
            <person name="Arimoto A."/>
            <person name="Ishii H."/>
            <person name="Satoh N."/>
            <person name="Nishiyama T."/>
            <person name="Hasebe M."/>
            <person name="Maruyama T."/>
            <person name="Minagawa J."/>
            <person name="Obokata J."/>
            <person name="Shigenobu S."/>
        </authorList>
    </citation>
    <scope>NUCLEOTIDE SEQUENCE [LARGE SCALE GENOMIC DNA]</scope>
</reference>
<organism evidence="1 2">
    <name type="scientific">Elysia marginata</name>
    <dbReference type="NCBI Taxonomy" id="1093978"/>
    <lineage>
        <taxon>Eukaryota</taxon>
        <taxon>Metazoa</taxon>
        <taxon>Spiralia</taxon>
        <taxon>Lophotrochozoa</taxon>
        <taxon>Mollusca</taxon>
        <taxon>Gastropoda</taxon>
        <taxon>Heterobranchia</taxon>
        <taxon>Euthyneura</taxon>
        <taxon>Panpulmonata</taxon>
        <taxon>Sacoglossa</taxon>
        <taxon>Placobranchoidea</taxon>
        <taxon>Plakobranchidae</taxon>
        <taxon>Elysia</taxon>
    </lineage>
</organism>
<gene>
    <name evidence="1" type="ORF">ElyMa_003851400</name>
</gene>
<keyword evidence="2" id="KW-1185">Reference proteome</keyword>
<evidence type="ECO:0000313" key="2">
    <source>
        <dbReference type="Proteomes" id="UP000762676"/>
    </source>
</evidence>
<name>A0AAV4FHV4_9GAST</name>
<evidence type="ECO:0000313" key="1">
    <source>
        <dbReference type="EMBL" id="GFR72807.1"/>
    </source>
</evidence>
<proteinExistence type="predicted"/>
<dbReference type="Proteomes" id="UP000762676">
    <property type="component" value="Unassembled WGS sequence"/>
</dbReference>
<feature type="non-terminal residue" evidence="1">
    <location>
        <position position="1"/>
    </location>
</feature>
<dbReference type="EMBL" id="BMAT01007852">
    <property type="protein sequence ID" value="GFR72807.1"/>
    <property type="molecule type" value="Genomic_DNA"/>
</dbReference>